<accession>A0A4Y2BR57</accession>
<evidence type="ECO:0000313" key="2">
    <source>
        <dbReference type="Proteomes" id="UP000499080"/>
    </source>
</evidence>
<proteinExistence type="predicted"/>
<organism evidence="1 2">
    <name type="scientific">Araneus ventricosus</name>
    <name type="common">Orbweaver spider</name>
    <name type="synonym">Epeira ventricosa</name>
    <dbReference type="NCBI Taxonomy" id="182803"/>
    <lineage>
        <taxon>Eukaryota</taxon>
        <taxon>Metazoa</taxon>
        <taxon>Ecdysozoa</taxon>
        <taxon>Arthropoda</taxon>
        <taxon>Chelicerata</taxon>
        <taxon>Arachnida</taxon>
        <taxon>Araneae</taxon>
        <taxon>Araneomorphae</taxon>
        <taxon>Entelegynae</taxon>
        <taxon>Araneoidea</taxon>
        <taxon>Araneidae</taxon>
        <taxon>Araneus</taxon>
    </lineage>
</organism>
<dbReference type="AlphaFoldDB" id="A0A4Y2BR57"/>
<sequence length="183" mass="21310">MINESQTILTRSVIADSRQEFYCPIFGVPRGFLQNKLPTYERLLRLCFEERYNFSLMTNNKIVNFSKVASTVAKQIKCLYDKASILSLSDCRIVKLINVYHASFIKGNSCHSVKCSERRWDDNDTDSSYVVDKCKIRRDKSRVRTDLKRQFTPPGESWGLFFDGRKDDTLFFEKLNAKQFAGM</sequence>
<reference evidence="1 2" key="1">
    <citation type="journal article" date="2019" name="Sci. Rep.">
        <title>Orb-weaving spider Araneus ventricosus genome elucidates the spidroin gene catalogue.</title>
        <authorList>
            <person name="Kono N."/>
            <person name="Nakamura H."/>
            <person name="Ohtoshi R."/>
            <person name="Moran D.A.P."/>
            <person name="Shinohara A."/>
            <person name="Yoshida Y."/>
            <person name="Fujiwara M."/>
            <person name="Mori M."/>
            <person name="Tomita M."/>
            <person name="Arakawa K."/>
        </authorList>
    </citation>
    <scope>NUCLEOTIDE SEQUENCE [LARGE SCALE GENOMIC DNA]</scope>
</reference>
<protein>
    <submittedName>
        <fullName evidence="1">Uncharacterized protein</fullName>
    </submittedName>
</protein>
<keyword evidence="2" id="KW-1185">Reference proteome</keyword>
<name>A0A4Y2BR57_ARAVE</name>
<evidence type="ECO:0000313" key="1">
    <source>
        <dbReference type="EMBL" id="GBL93674.1"/>
    </source>
</evidence>
<dbReference type="EMBL" id="BGPR01000095">
    <property type="protein sequence ID" value="GBL93674.1"/>
    <property type="molecule type" value="Genomic_DNA"/>
</dbReference>
<gene>
    <name evidence="1" type="ORF">AVEN_25659_1</name>
</gene>
<dbReference type="Proteomes" id="UP000499080">
    <property type="component" value="Unassembled WGS sequence"/>
</dbReference>
<comment type="caution">
    <text evidence="1">The sequence shown here is derived from an EMBL/GenBank/DDBJ whole genome shotgun (WGS) entry which is preliminary data.</text>
</comment>